<dbReference type="Proteomes" id="UP000016630">
    <property type="component" value="Unassembled WGS sequence"/>
</dbReference>
<organism evidence="6 7">
    <name type="scientific">Porphyromonas gingivalis F0570</name>
    <dbReference type="NCBI Taxonomy" id="1227271"/>
    <lineage>
        <taxon>Bacteria</taxon>
        <taxon>Pseudomonadati</taxon>
        <taxon>Bacteroidota</taxon>
        <taxon>Bacteroidia</taxon>
        <taxon>Bacteroidales</taxon>
        <taxon>Porphyromonadaceae</taxon>
        <taxon>Porphyromonas</taxon>
    </lineage>
</organism>
<comment type="caution">
    <text evidence="6">The sequence shown here is derived from an EMBL/GenBank/DDBJ whole genome shotgun (WGS) entry which is preliminary data.</text>
</comment>
<dbReference type="Pfam" id="PF03720">
    <property type="entry name" value="UDPG_MGDP_dh_C"/>
    <property type="match status" value="1"/>
</dbReference>
<accession>A0A0E2LTB5</accession>
<dbReference type="PANTHER" id="PTHR43491:SF2">
    <property type="entry name" value="UDP-N-ACETYL-D-MANNOSAMINE DEHYDROGENASE"/>
    <property type="match status" value="1"/>
</dbReference>
<dbReference type="PIRSF" id="PIRSF500136">
    <property type="entry name" value="UDP_ManNAc_DH"/>
    <property type="match status" value="1"/>
</dbReference>
<dbReference type="GO" id="GO:0051287">
    <property type="term" value="F:NAD binding"/>
    <property type="evidence" value="ECO:0007669"/>
    <property type="project" value="InterPro"/>
</dbReference>
<name>A0A0E2LTB5_PORGN</name>
<keyword evidence="2" id="KW-0560">Oxidoreductase</keyword>
<dbReference type="SMART" id="SM00984">
    <property type="entry name" value="UDPG_MGDP_dh_C"/>
    <property type="match status" value="1"/>
</dbReference>
<proteinExistence type="inferred from homology"/>
<dbReference type="SUPFAM" id="SSF51735">
    <property type="entry name" value="NAD(P)-binding Rossmann-fold domains"/>
    <property type="match status" value="1"/>
</dbReference>
<dbReference type="GO" id="GO:0016628">
    <property type="term" value="F:oxidoreductase activity, acting on the CH-CH group of donors, NAD or NADP as acceptor"/>
    <property type="evidence" value="ECO:0007669"/>
    <property type="project" value="InterPro"/>
</dbReference>
<dbReference type="GO" id="GO:0000271">
    <property type="term" value="P:polysaccharide biosynthetic process"/>
    <property type="evidence" value="ECO:0007669"/>
    <property type="project" value="InterPro"/>
</dbReference>
<dbReference type="NCBIfam" id="TIGR03026">
    <property type="entry name" value="NDP-sugDHase"/>
    <property type="match status" value="1"/>
</dbReference>
<feature type="domain" description="UDP-glucose/GDP-mannose dehydrogenase C-terminal" evidence="5">
    <location>
        <begin position="381"/>
        <end position="478"/>
    </location>
</feature>
<dbReference type="EMBL" id="AWUW01000007">
    <property type="protein sequence ID" value="ERJ68970.1"/>
    <property type="molecule type" value="Genomic_DNA"/>
</dbReference>
<gene>
    <name evidence="6" type="ORF">HMPREF1555_00128</name>
</gene>
<comment type="similarity">
    <text evidence="1 4">Belongs to the UDP-glucose/GDP-mannose dehydrogenase family.</text>
</comment>
<dbReference type="Pfam" id="PF00984">
    <property type="entry name" value="UDPG_MGDP_dh"/>
    <property type="match status" value="1"/>
</dbReference>
<dbReference type="InterPro" id="IPR017476">
    <property type="entry name" value="UDP-Glc/GDP-Man"/>
</dbReference>
<dbReference type="InterPro" id="IPR008927">
    <property type="entry name" value="6-PGluconate_DH-like_C_sf"/>
</dbReference>
<dbReference type="GO" id="GO:0016616">
    <property type="term" value="F:oxidoreductase activity, acting on the CH-OH group of donors, NAD or NADP as acceptor"/>
    <property type="evidence" value="ECO:0007669"/>
    <property type="project" value="InterPro"/>
</dbReference>
<dbReference type="InterPro" id="IPR001732">
    <property type="entry name" value="UDP-Glc/GDP-Man_DH_N"/>
</dbReference>
<dbReference type="SUPFAM" id="SSF52413">
    <property type="entry name" value="UDP-glucose/GDP-mannose dehydrogenase C-terminal domain"/>
    <property type="match status" value="1"/>
</dbReference>
<dbReference type="PIRSF" id="PIRSF000124">
    <property type="entry name" value="UDPglc_GDPman_dh"/>
    <property type="match status" value="1"/>
</dbReference>
<dbReference type="Pfam" id="PF03721">
    <property type="entry name" value="UDPG_MGDP_dh_N"/>
    <property type="match status" value="1"/>
</dbReference>
<evidence type="ECO:0000313" key="7">
    <source>
        <dbReference type="Proteomes" id="UP000016630"/>
    </source>
</evidence>
<protein>
    <submittedName>
        <fullName evidence="6">Nucleotide sugar dehydrogenase</fullName>
    </submittedName>
</protein>
<evidence type="ECO:0000259" key="5">
    <source>
        <dbReference type="SMART" id="SM00984"/>
    </source>
</evidence>
<evidence type="ECO:0000256" key="2">
    <source>
        <dbReference type="ARBA" id="ARBA00023002"/>
    </source>
</evidence>
<evidence type="ECO:0000256" key="3">
    <source>
        <dbReference type="ARBA" id="ARBA00023027"/>
    </source>
</evidence>
<reference evidence="6 7" key="1">
    <citation type="submission" date="2013-06" db="EMBL/GenBank/DDBJ databases">
        <authorList>
            <person name="Weinstock G."/>
            <person name="Sodergren E."/>
            <person name="Lobos E.A."/>
            <person name="Fulton L."/>
            <person name="Fulton R."/>
            <person name="Courtney L."/>
            <person name="Fronick C."/>
            <person name="O'Laughlin M."/>
            <person name="Godfrey J."/>
            <person name="Wilson R.M."/>
            <person name="Miner T."/>
            <person name="Farmer C."/>
            <person name="Delehaunty K."/>
            <person name="Cordes M."/>
            <person name="Minx P."/>
            <person name="Tomlinson C."/>
            <person name="Chen J."/>
            <person name="Wollam A."/>
            <person name="Pepin K.H."/>
            <person name="Bhonagiri V."/>
            <person name="Zhang X."/>
            <person name="Warren W."/>
            <person name="Mitreva M."/>
            <person name="Mardis E.R."/>
            <person name="Wilson R.K."/>
        </authorList>
    </citation>
    <scope>NUCLEOTIDE SEQUENCE [LARGE SCALE GENOMIC DNA]</scope>
    <source>
        <strain evidence="6 7">F0570</strain>
    </source>
</reference>
<dbReference type="InterPro" id="IPR036291">
    <property type="entry name" value="NAD(P)-bd_dom_sf"/>
</dbReference>
<evidence type="ECO:0000313" key="6">
    <source>
        <dbReference type="EMBL" id="ERJ68970.1"/>
    </source>
</evidence>
<keyword evidence="3" id="KW-0520">NAD</keyword>
<dbReference type="AlphaFoldDB" id="A0A0E2LTB5"/>
<sequence>MFLTVFSFILLLKNSTFVRFLRRNNGIKDDISREGETTPLHKKTISHCAKMKPYKALTIINTKEMNNIRIAIIGLGYVGLPLARLFSTKFPTIGFDINPNRVEELMSGYDSTGEIGNELLQEALQKGLLCTTKIEEIRDCNFYIVTVPTPIDHNHTPDLRPLLAASETIGKVIGQGDVVVYESTVYPGVTEDECIPIIEKVSGLKYNVDFFAGYSPERINPGDKVHTVENIKKVTSGSTPEIADYVDRMYNTVLVNGTHKASSIKVAEASKIIENAQRDVNIAFMNEIAKIFNAMDIDTREVLEAAATKWNFLPFQPGLVGGHCIGVDPYYLIQRAQVYGVYPRVLMSARRLNDSMGSYIASQTIKQMNKAGIMVKDARILILGFTFKENCPDIRNTKVIDTYSTLQEYTKNIIVHDPWANPSIAEQVYGIKIHNEFPKGKFDAIIIAVAHRDFSNIDLEKSSTANTIIYDVKGILPQGKKCHKL</sequence>
<dbReference type="InterPro" id="IPR014026">
    <property type="entry name" value="UDP-Glc/GDP-Man_DH_dimer"/>
</dbReference>
<dbReference type="SUPFAM" id="SSF48179">
    <property type="entry name" value="6-phosphogluconate dehydrogenase C-terminal domain-like"/>
    <property type="match status" value="1"/>
</dbReference>
<dbReference type="HOGENOM" id="CLU_023810_3_1_10"/>
<dbReference type="InterPro" id="IPR014027">
    <property type="entry name" value="UDP-Glc/GDP-Man_DH_C"/>
</dbReference>
<dbReference type="InterPro" id="IPR028359">
    <property type="entry name" value="UDP_ManNAc/GlcNAc_DH"/>
</dbReference>
<dbReference type="InterPro" id="IPR036220">
    <property type="entry name" value="UDP-Glc/GDP-Man_DH_C_sf"/>
</dbReference>
<dbReference type="Gene3D" id="3.40.50.720">
    <property type="entry name" value="NAD(P)-binding Rossmann-like Domain"/>
    <property type="match status" value="2"/>
</dbReference>
<dbReference type="PATRIC" id="fig|1227271.3.peg.120"/>
<evidence type="ECO:0000256" key="4">
    <source>
        <dbReference type="PIRNR" id="PIRNR000124"/>
    </source>
</evidence>
<evidence type="ECO:0000256" key="1">
    <source>
        <dbReference type="ARBA" id="ARBA00006601"/>
    </source>
</evidence>
<dbReference type="PANTHER" id="PTHR43491">
    <property type="entry name" value="UDP-N-ACETYL-D-MANNOSAMINE DEHYDROGENASE"/>
    <property type="match status" value="1"/>
</dbReference>